<reference evidence="2" key="1">
    <citation type="submission" date="2022-08" db="UniProtKB">
        <authorList>
            <consortium name="EnsemblMetazoa"/>
        </authorList>
    </citation>
    <scope>IDENTIFICATION</scope>
    <source>
        <strain evidence="2">EBRO</strain>
    </source>
</reference>
<name>A0A182IMS9_ANOAO</name>
<dbReference type="EMBL" id="AXCP01008050">
    <property type="status" value="NOT_ANNOTATED_CDS"/>
    <property type="molecule type" value="Genomic_DNA"/>
</dbReference>
<evidence type="ECO:0000259" key="1">
    <source>
        <dbReference type="Pfam" id="PF16028"/>
    </source>
</evidence>
<organism evidence="2">
    <name type="scientific">Anopheles atroparvus</name>
    <name type="common">European mosquito</name>
    <dbReference type="NCBI Taxonomy" id="41427"/>
    <lineage>
        <taxon>Eukaryota</taxon>
        <taxon>Metazoa</taxon>
        <taxon>Ecdysozoa</taxon>
        <taxon>Arthropoda</taxon>
        <taxon>Hexapoda</taxon>
        <taxon>Insecta</taxon>
        <taxon>Pterygota</taxon>
        <taxon>Neoptera</taxon>
        <taxon>Endopterygota</taxon>
        <taxon>Diptera</taxon>
        <taxon>Nematocera</taxon>
        <taxon>Culicoidea</taxon>
        <taxon>Culicidae</taxon>
        <taxon>Anophelinae</taxon>
        <taxon>Anopheles</taxon>
    </lineage>
</organism>
<dbReference type="VEuPathDB" id="VectorBase:AATE002080"/>
<evidence type="ECO:0000313" key="2">
    <source>
        <dbReference type="EnsemblMetazoa" id="AATE002080-PA.1"/>
    </source>
</evidence>
<proteinExistence type="predicted"/>
<accession>A0A182IMS9</accession>
<dbReference type="Pfam" id="PF16028">
    <property type="entry name" value="SLC3A2_N"/>
    <property type="match status" value="1"/>
</dbReference>
<dbReference type="InterPro" id="IPR031984">
    <property type="entry name" value="SLC3A2_N"/>
</dbReference>
<sequence length="102" mass="11296">MTKAELNKYIDDPWWINLRYRCSAFCWFVCLLALAISLFIAADALQHDPCGLMAETNNDVNDTQTPSLATALEATDDGNCVPSTFNTGYLKRLCQPSISTDA</sequence>
<protein>
    <recommendedName>
        <fullName evidence="1">Solute carrier family 3 member 2 N-terminal domain-containing protein</fullName>
    </recommendedName>
</protein>
<dbReference type="EnsemblMetazoa" id="AATE002080-RA">
    <property type="protein sequence ID" value="AATE002080-PA.1"/>
    <property type="gene ID" value="AATE002080"/>
</dbReference>
<dbReference type="AlphaFoldDB" id="A0A182IMS9"/>
<feature type="domain" description="Solute carrier family 3 member 2 N-terminal" evidence="1">
    <location>
        <begin position="1"/>
        <end position="44"/>
    </location>
</feature>